<evidence type="ECO:0000313" key="3">
    <source>
        <dbReference type="Proteomes" id="UP001432322"/>
    </source>
</evidence>
<evidence type="ECO:0008006" key="4">
    <source>
        <dbReference type="Google" id="ProtNLM"/>
    </source>
</evidence>
<dbReference type="EMBL" id="BTSY01000002">
    <property type="protein sequence ID" value="GMT12989.1"/>
    <property type="molecule type" value="Genomic_DNA"/>
</dbReference>
<keyword evidence="1" id="KW-0812">Transmembrane</keyword>
<comment type="caution">
    <text evidence="2">The sequence shown here is derived from an EMBL/GenBank/DDBJ whole genome shotgun (WGS) entry which is preliminary data.</text>
</comment>
<dbReference type="AlphaFoldDB" id="A0AAV5V355"/>
<gene>
    <name evidence="2" type="ORF">PFISCL1PPCAC_4286</name>
</gene>
<dbReference type="Proteomes" id="UP001432322">
    <property type="component" value="Unassembled WGS sequence"/>
</dbReference>
<protein>
    <recommendedName>
        <fullName evidence="4">Transmembrane protein 230</fullName>
    </recommendedName>
</protein>
<feature type="non-terminal residue" evidence="2">
    <location>
        <position position="1"/>
    </location>
</feature>
<name>A0AAV5V355_9BILA</name>
<keyword evidence="3" id="KW-1185">Reference proteome</keyword>
<keyword evidence="1" id="KW-0472">Membrane</keyword>
<evidence type="ECO:0000256" key="1">
    <source>
        <dbReference type="SAM" id="Phobius"/>
    </source>
</evidence>
<proteinExistence type="predicted"/>
<feature type="non-terminal residue" evidence="2">
    <location>
        <position position="96"/>
    </location>
</feature>
<organism evidence="2 3">
    <name type="scientific">Pristionchus fissidentatus</name>
    <dbReference type="NCBI Taxonomy" id="1538716"/>
    <lineage>
        <taxon>Eukaryota</taxon>
        <taxon>Metazoa</taxon>
        <taxon>Ecdysozoa</taxon>
        <taxon>Nematoda</taxon>
        <taxon>Chromadorea</taxon>
        <taxon>Rhabditida</taxon>
        <taxon>Rhabditina</taxon>
        <taxon>Diplogasteromorpha</taxon>
        <taxon>Diplogasteroidea</taxon>
        <taxon>Neodiplogasteridae</taxon>
        <taxon>Pristionchus</taxon>
    </lineage>
</organism>
<feature type="transmembrane region" description="Helical" evidence="1">
    <location>
        <begin position="40"/>
        <end position="60"/>
    </location>
</feature>
<evidence type="ECO:0000313" key="2">
    <source>
        <dbReference type="EMBL" id="GMT12989.1"/>
    </source>
</evidence>
<keyword evidence="1" id="KW-1133">Transmembrane helix</keyword>
<sequence>WLPTSVAKFLLNEEGNSRSADAYDVSIGPVKIHATKATTLFAYAVLLIALCFTMVVFAFYPTKENFSDIPSLVIPPTIGLLAVNRASRKFALANAY</sequence>
<reference evidence="2" key="1">
    <citation type="submission" date="2023-10" db="EMBL/GenBank/DDBJ databases">
        <title>Genome assembly of Pristionchus species.</title>
        <authorList>
            <person name="Yoshida K."/>
            <person name="Sommer R.J."/>
        </authorList>
    </citation>
    <scope>NUCLEOTIDE SEQUENCE</scope>
    <source>
        <strain evidence="2">RS5133</strain>
    </source>
</reference>
<accession>A0AAV5V355</accession>